<dbReference type="PANTHER" id="PTHR21256">
    <property type="entry name" value="HISTIDINOL DEHYDROGENASE HDH"/>
    <property type="match status" value="1"/>
</dbReference>
<dbReference type="PIRSF" id="PIRSF001257">
    <property type="entry name" value="His_trifunctional"/>
    <property type="match status" value="1"/>
</dbReference>
<dbReference type="Pfam" id="PF01503">
    <property type="entry name" value="PRA-PH"/>
    <property type="match status" value="1"/>
</dbReference>
<dbReference type="Pfam" id="PF00815">
    <property type="entry name" value="Histidinol_dh"/>
    <property type="match status" value="1"/>
</dbReference>
<sequence>MSFPLLPRLSSLDALQIKDFGITGHVVIAYSALELSKHWIHQFPHELSIYVSVDEKVTLDQIVELLNNGVERVFIYDGDQYQQCIDAGLPASRFASTSLELTSSSSSSCLITRQKINDTSVYGNRDIYFEFEKHPSQEEVNEVAQLGLIPIISADVLTTKKEENGKVSISSIFISTLVTDRPDGLYTTLITSPAPEYTALGIVYSSKASIEAAIEEKVGVYQSRKRTHELWYKGKTSGATQKLVRIAKDCDSDVVQFVVESRKGYGFCHKETQYTCFGDEPVESSGKGLVKLDKTLQERFENAPEGSYTKRLFDDENLLVAKLKEELDELIEAKGNKHEVAWEAADLLYFVMCWSIKNGVSLVDIEKNLDVKSLKVTRRKGDAKPKYIKSEKETTKSTSTTSTSTTSAATTATTTTELAENSYRMETIVVDDMESPEVVRAMTRPVQKTSDIMKLVLPIIEDVKTNGDNALLKLTEKFDGVKLTTPVLLAPFPGELMDITQEMKDAIDLSMSNIEKFHRAQLPKEKVLTVETCPGVYCSRFAKPIENVGLYVPGGTAVLPSTAMMLGVPAKVAGCKNIVIASPPARSTGKLTPEVVYVAHKLGAQSIVMAGGAQAVTAMAYGTETVIKCDKILGPGNQFVTAAKMYVQNDTQALCSIDMPAGPSEVLVIADENADADFVASDLLSQAEHGIDSQVILIGINLSKEKLESFQDAVTKQASLLSRKEIVAKCLSHSFILLVKTYDEAFELSNKYAPEHLILQIDNAKTYVPDYVENAGSVFVGALSPESCGDYSSGTNHTLPTYGYARQYSGVNTATFQKFITSQDVTKDGLESIGKAVMTLARVEGLEAHRRAVEIRMEKLGLL</sequence>
<dbReference type="Gene3D" id="3.40.50.1980">
    <property type="entry name" value="Nitrogenase molybdenum iron protein domain"/>
    <property type="match status" value="2"/>
</dbReference>
<evidence type="ECO:0000256" key="12">
    <source>
        <dbReference type="ARBA" id="ARBA00022833"/>
    </source>
</evidence>
<dbReference type="GO" id="GO:0004635">
    <property type="term" value="F:phosphoribosyl-AMP cyclohydrolase activity"/>
    <property type="evidence" value="ECO:0007669"/>
    <property type="project" value="UniProtKB-UniRule"/>
</dbReference>
<dbReference type="HAMAP" id="MF_01024">
    <property type="entry name" value="HisD"/>
    <property type="match status" value="1"/>
</dbReference>
<dbReference type="GO" id="GO:0004399">
    <property type="term" value="F:histidinol dehydrogenase activity"/>
    <property type="evidence" value="ECO:0007669"/>
    <property type="project" value="UniProtKB-UniRule"/>
</dbReference>
<comment type="catalytic activity">
    <reaction evidence="1 19">
        <text>1-(5-phospho-beta-D-ribosyl)-5'-AMP + H2O = 1-(5-phospho-beta-D-ribosyl)-5-[(5-phospho-beta-D-ribosylamino)methylideneamino]imidazole-4-carboxamide</text>
        <dbReference type="Rhea" id="RHEA:20049"/>
        <dbReference type="ChEBI" id="CHEBI:15377"/>
        <dbReference type="ChEBI" id="CHEBI:58435"/>
        <dbReference type="ChEBI" id="CHEBI:59457"/>
        <dbReference type="EC" id="3.5.4.19"/>
    </reaction>
</comment>
<comment type="cofactor">
    <cofactor evidence="3">
        <name>Zn(2+)</name>
        <dbReference type="ChEBI" id="CHEBI:29105"/>
    </cofactor>
</comment>
<proteinExistence type="inferred from homology"/>
<feature type="compositionally biased region" description="Basic and acidic residues" evidence="20">
    <location>
        <begin position="385"/>
        <end position="395"/>
    </location>
</feature>
<keyword evidence="12" id="KW-0862">Zinc</keyword>
<feature type="region of interest" description="Disordered" evidence="20">
    <location>
        <begin position="385"/>
        <end position="416"/>
    </location>
</feature>
<evidence type="ECO:0000313" key="22">
    <source>
        <dbReference type="EMBL" id="KAI3402626.2"/>
    </source>
</evidence>
<evidence type="ECO:0000256" key="10">
    <source>
        <dbReference type="ARBA" id="ARBA00022741"/>
    </source>
</evidence>
<dbReference type="GO" id="GO:0004636">
    <property type="term" value="F:phosphoribosyl-ATP diphosphatase activity"/>
    <property type="evidence" value="ECO:0007669"/>
    <property type="project" value="UniProtKB-UniRule"/>
</dbReference>
<evidence type="ECO:0000256" key="8">
    <source>
        <dbReference type="ARBA" id="ARBA00022605"/>
    </source>
</evidence>
<dbReference type="InterPro" id="IPR001692">
    <property type="entry name" value="Histidinol_DH_CS"/>
</dbReference>
<dbReference type="GO" id="GO:0000105">
    <property type="term" value="P:L-histidine biosynthetic process"/>
    <property type="evidence" value="ECO:0007669"/>
    <property type="project" value="UniProtKB-UniRule"/>
</dbReference>
<dbReference type="InterPro" id="IPR008179">
    <property type="entry name" value="HisE"/>
</dbReference>
<dbReference type="PRINTS" id="PR00083">
    <property type="entry name" value="HOLDHDRGNASE"/>
</dbReference>
<dbReference type="GO" id="GO:0005829">
    <property type="term" value="C:cytosol"/>
    <property type="evidence" value="ECO:0007669"/>
    <property type="project" value="TreeGrafter"/>
</dbReference>
<dbReference type="FunFam" id="1.10.287.1080:FF:000002">
    <property type="entry name" value="Histidine biosynthesis bifunctional protein HisIE"/>
    <property type="match status" value="1"/>
</dbReference>
<dbReference type="SUPFAM" id="SSF141734">
    <property type="entry name" value="HisI-like"/>
    <property type="match status" value="1"/>
</dbReference>
<feature type="compositionally biased region" description="Low complexity" evidence="20">
    <location>
        <begin position="396"/>
        <end position="416"/>
    </location>
</feature>
<dbReference type="GO" id="GO:0051287">
    <property type="term" value="F:NAD binding"/>
    <property type="evidence" value="ECO:0007669"/>
    <property type="project" value="UniProtKB-UniRule"/>
</dbReference>
<comment type="pathway">
    <text evidence="6">Amino-acid biosynthesis; L-histidine biosynthesis; L-histidine from 5-phospho-alpha-D-ribose 1-diphosphate: step 2/9.</text>
</comment>
<dbReference type="SUPFAM" id="SSF53720">
    <property type="entry name" value="ALDH-like"/>
    <property type="match status" value="1"/>
</dbReference>
<dbReference type="Gene3D" id="1.20.5.1300">
    <property type="match status" value="1"/>
</dbReference>
<keyword evidence="16 19" id="KW-0368">Histidine biosynthesis</keyword>
<comment type="pathway">
    <text evidence="5">Amino-acid biosynthesis; L-histidine biosynthesis; L-histidine from 5-phospho-alpha-D-ribose 1-diphosphate: step 3/9.</text>
</comment>
<dbReference type="Proteomes" id="UP001202479">
    <property type="component" value="Unassembled WGS sequence"/>
</dbReference>
<evidence type="ECO:0000256" key="15">
    <source>
        <dbReference type="ARBA" id="ARBA00023027"/>
    </source>
</evidence>
<dbReference type="FunFam" id="3.40.50.1980:FF:000001">
    <property type="entry name" value="Histidinol dehydrogenase"/>
    <property type="match status" value="1"/>
</dbReference>
<keyword evidence="23" id="KW-1185">Reference proteome</keyword>
<dbReference type="Gene3D" id="1.10.287.1080">
    <property type="entry name" value="MazG-like"/>
    <property type="match status" value="1"/>
</dbReference>
<dbReference type="PROSITE" id="PS00611">
    <property type="entry name" value="HISOL_DEHYDROGENASE"/>
    <property type="match status" value="1"/>
</dbReference>
<dbReference type="InterPro" id="IPR016298">
    <property type="entry name" value="Histidine_synth_trifunct"/>
</dbReference>
<dbReference type="InterPro" id="IPR002496">
    <property type="entry name" value="PRib_AMP_CycHydrolase_dom"/>
</dbReference>
<dbReference type="FunFam" id="1.20.5.1300:FF:000002">
    <property type="entry name" value="Histidinol dehydrogenase, chloroplastic"/>
    <property type="match status" value="1"/>
</dbReference>
<evidence type="ECO:0000256" key="16">
    <source>
        <dbReference type="ARBA" id="ARBA00023102"/>
    </source>
</evidence>
<organism evidence="22 23">
    <name type="scientific">Candida oxycetoniae</name>
    <dbReference type="NCBI Taxonomy" id="497107"/>
    <lineage>
        <taxon>Eukaryota</taxon>
        <taxon>Fungi</taxon>
        <taxon>Dikarya</taxon>
        <taxon>Ascomycota</taxon>
        <taxon>Saccharomycotina</taxon>
        <taxon>Pichiomycetes</taxon>
        <taxon>Debaryomycetaceae</taxon>
        <taxon>Candida/Lodderomyces clade</taxon>
        <taxon>Candida</taxon>
    </lineage>
</organism>
<evidence type="ECO:0000313" key="23">
    <source>
        <dbReference type="Proteomes" id="UP001202479"/>
    </source>
</evidence>
<dbReference type="NCBIfam" id="TIGR00069">
    <property type="entry name" value="hisD"/>
    <property type="match status" value="1"/>
</dbReference>
<dbReference type="EC" id="1.1.1.23" evidence="19"/>
<evidence type="ECO:0000256" key="2">
    <source>
        <dbReference type="ARBA" id="ARBA00001460"/>
    </source>
</evidence>
<evidence type="ECO:0000256" key="6">
    <source>
        <dbReference type="ARBA" id="ARBA00005204"/>
    </source>
</evidence>
<dbReference type="GO" id="GO:0005524">
    <property type="term" value="F:ATP binding"/>
    <property type="evidence" value="ECO:0007669"/>
    <property type="project" value="UniProtKB-UniRule"/>
</dbReference>
<dbReference type="CDD" id="cd06572">
    <property type="entry name" value="Histidinol_dh"/>
    <property type="match status" value="1"/>
</dbReference>
<accession>A0AAI9ST69</accession>
<dbReference type="FunFam" id="3.40.50.1980:FF:000050">
    <property type="entry name" value="Histidine biosynthesis trifunctional protein"/>
    <property type="match status" value="1"/>
</dbReference>
<keyword evidence="8 19" id="KW-0028">Amino-acid biosynthesis</keyword>
<comment type="catalytic activity">
    <reaction evidence="18 19">
        <text>L-histidinol + 2 NAD(+) + H2O = L-histidine + 2 NADH + 3 H(+)</text>
        <dbReference type="Rhea" id="RHEA:20641"/>
        <dbReference type="ChEBI" id="CHEBI:15377"/>
        <dbReference type="ChEBI" id="CHEBI:15378"/>
        <dbReference type="ChEBI" id="CHEBI:57540"/>
        <dbReference type="ChEBI" id="CHEBI:57595"/>
        <dbReference type="ChEBI" id="CHEBI:57699"/>
        <dbReference type="ChEBI" id="CHEBI:57945"/>
        <dbReference type="EC" id="1.1.1.23"/>
    </reaction>
</comment>
<dbReference type="EMBL" id="JAHUZD010000142">
    <property type="protein sequence ID" value="KAI3402626.2"/>
    <property type="molecule type" value="Genomic_DNA"/>
</dbReference>
<reference evidence="22" key="1">
    <citation type="journal article" date="2022" name="DNA Res.">
        <title>Genome analysis of five recently described species of the CUG-Ser clade uncovers Candida theae as a new hybrid lineage with pathogenic potential in the Candida parapsilosis species complex.</title>
        <authorList>
            <person name="Mixao V."/>
            <person name="Del Olmo V."/>
            <person name="Hegedusova E."/>
            <person name="Saus E."/>
            <person name="Pryszcz L."/>
            <person name="Cillingova A."/>
            <person name="Nosek J."/>
            <person name="Gabaldon T."/>
        </authorList>
    </citation>
    <scope>NUCLEOTIDE SEQUENCE</scope>
    <source>
        <strain evidence="22">CBS 10844</strain>
    </source>
</reference>
<keyword evidence="10 19" id="KW-0547">Nucleotide-binding</keyword>
<dbReference type="InterPro" id="IPR038019">
    <property type="entry name" value="PRib_AMP_CycHydrolase_sf"/>
</dbReference>
<comment type="catalytic activity">
    <reaction evidence="2 19">
        <text>1-(5-phospho-beta-D-ribosyl)-ATP + H2O = 1-(5-phospho-beta-D-ribosyl)-5'-AMP + diphosphate + H(+)</text>
        <dbReference type="Rhea" id="RHEA:22828"/>
        <dbReference type="ChEBI" id="CHEBI:15377"/>
        <dbReference type="ChEBI" id="CHEBI:15378"/>
        <dbReference type="ChEBI" id="CHEBI:33019"/>
        <dbReference type="ChEBI" id="CHEBI:59457"/>
        <dbReference type="ChEBI" id="CHEBI:73183"/>
        <dbReference type="EC" id="3.6.1.31"/>
    </reaction>
</comment>
<keyword evidence="9" id="KW-0479">Metal-binding</keyword>
<feature type="domain" description="Phosphoribosyl-AMP cyclohydrolase" evidence="21">
    <location>
        <begin position="203"/>
        <end position="277"/>
    </location>
</feature>
<keyword evidence="11 19" id="KW-0378">Hydrolase</keyword>
<dbReference type="InterPro" id="IPR021130">
    <property type="entry name" value="PRib-ATP_PPHydrolase-like"/>
</dbReference>
<protein>
    <recommendedName>
        <fullName evidence="19">Histidine biosynthesis trifunctional protein</fullName>
    </recommendedName>
    <domain>
        <recommendedName>
            <fullName evidence="19">Phosphoribosyl-AMP cyclohydrolase</fullName>
            <ecNumber evidence="19">3.5.4.19</ecNumber>
        </recommendedName>
    </domain>
    <domain>
        <recommendedName>
            <fullName evidence="19">Phosphoribosyl-ATP pyrophosphohydrolase</fullName>
            <ecNumber evidence="19">3.6.1.31</ecNumber>
        </recommendedName>
    </domain>
    <domain>
        <recommendedName>
            <fullName evidence="19">Histidinol dehydrogenase</fullName>
            <shortName evidence="19">HDH</shortName>
            <ecNumber evidence="19">1.1.1.23</ecNumber>
        </recommendedName>
    </domain>
</protein>
<dbReference type="NCBIfam" id="TIGR03188">
    <property type="entry name" value="histidine_hisI"/>
    <property type="match status" value="1"/>
</dbReference>
<keyword evidence="15 19" id="KW-0520">NAD</keyword>
<dbReference type="Gene3D" id="3.10.20.810">
    <property type="entry name" value="Phosphoribosyl-AMP cyclohydrolase"/>
    <property type="match status" value="1"/>
</dbReference>
<evidence type="ECO:0000256" key="11">
    <source>
        <dbReference type="ARBA" id="ARBA00022801"/>
    </source>
</evidence>
<comment type="pathway">
    <text evidence="4">Amino-acid biosynthesis; L-histidine biosynthesis; L-histidine from 5-phospho-alpha-D-ribose 1-diphosphate: step 9/9.</text>
</comment>
<evidence type="ECO:0000256" key="3">
    <source>
        <dbReference type="ARBA" id="ARBA00001947"/>
    </source>
</evidence>
<keyword evidence="13 19" id="KW-0067">ATP-binding</keyword>
<dbReference type="GO" id="GO:0046872">
    <property type="term" value="F:metal ion binding"/>
    <property type="evidence" value="ECO:0007669"/>
    <property type="project" value="UniProtKB-KW"/>
</dbReference>
<dbReference type="EC" id="3.5.4.19" evidence="19"/>
<name>A0AAI9ST69_9ASCO</name>
<evidence type="ECO:0000256" key="5">
    <source>
        <dbReference type="ARBA" id="ARBA00005169"/>
    </source>
</evidence>
<evidence type="ECO:0000256" key="4">
    <source>
        <dbReference type="ARBA" id="ARBA00004940"/>
    </source>
</evidence>
<evidence type="ECO:0000256" key="17">
    <source>
        <dbReference type="ARBA" id="ARBA00023268"/>
    </source>
</evidence>
<comment type="similarity">
    <text evidence="7 19">In the C-terminal section; belongs to the histidinol dehydrogenase family.</text>
</comment>
<dbReference type="AlphaFoldDB" id="A0AAI9ST69"/>
<dbReference type="RefSeq" id="XP_049178373.1">
    <property type="nucleotide sequence ID" value="XM_049325954.1"/>
</dbReference>
<dbReference type="EC" id="3.6.1.31" evidence="19"/>
<evidence type="ECO:0000256" key="7">
    <source>
        <dbReference type="ARBA" id="ARBA00008260"/>
    </source>
</evidence>
<evidence type="ECO:0000256" key="9">
    <source>
        <dbReference type="ARBA" id="ARBA00022723"/>
    </source>
</evidence>
<comment type="caution">
    <text evidence="22">The sequence shown here is derived from an EMBL/GenBank/DDBJ whole genome shotgun (WGS) entry which is preliminary data.</text>
</comment>
<evidence type="ECO:0000256" key="14">
    <source>
        <dbReference type="ARBA" id="ARBA00023002"/>
    </source>
</evidence>
<evidence type="ECO:0000256" key="1">
    <source>
        <dbReference type="ARBA" id="ARBA00000024"/>
    </source>
</evidence>
<dbReference type="CDD" id="cd11546">
    <property type="entry name" value="NTP-PPase_His4"/>
    <property type="match status" value="1"/>
</dbReference>
<evidence type="ECO:0000259" key="21">
    <source>
        <dbReference type="Pfam" id="PF01502"/>
    </source>
</evidence>
<dbReference type="PANTHER" id="PTHR21256:SF2">
    <property type="entry name" value="HISTIDINE BIOSYNTHESIS TRIFUNCTIONAL PROTEIN"/>
    <property type="match status" value="1"/>
</dbReference>
<evidence type="ECO:0000256" key="18">
    <source>
        <dbReference type="ARBA" id="ARBA00049489"/>
    </source>
</evidence>
<keyword evidence="14 19" id="KW-0560">Oxidoreductase</keyword>
<evidence type="ECO:0000256" key="19">
    <source>
        <dbReference type="PIRNR" id="PIRNR001257"/>
    </source>
</evidence>
<dbReference type="GeneID" id="73382122"/>
<keyword evidence="17" id="KW-0511">Multifunctional enzyme</keyword>
<dbReference type="SUPFAM" id="SSF101386">
    <property type="entry name" value="all-alpha NTP pyrophosphatases"/>
    <property type="match status" value="1"/>
</dbReference>
<dbReference type="InterPro" id="IPR016161">
    <property type="entry name" value="Ald_DH/histidinol_DH"/>
</dbReference>
<evidence type="ECO:0000256" key="13">
    <source>
        <dbReference type="ARBA" id="ARBA00022840"/>
    </source>
</evidence>
<gene>
    <name evidence="22" type="ORF">KGF56_004507</name>
</gene>
<dbReference type="InterPro" id="IPR012131">
    <property type="entry name" value="Hstdl_DH"/>
</dbReference>
<dbReference type="Pfam" id="PF01502">
    <property type="entry name" value="PRA-CH"/>
    <property type="match status" value="1"/>
</dbReference>
<dbReference type="FunFam" id="3.10.20.810:FF:000002">
    <property type="entry name" value="Histidine biosynthesis trifunctional protein"/>
    <property type="match status" value="1"/>
</dbReference>
<evidence type="ECO:0000256" key="20">
    <source>
        <dbReference type="SAM" id="MobiDB-lite"/>
    </source>
</evidence>